<comment type="subcellular location">
    <subcellularLocation>
        <location evidence="1">Membrane</location>
        <topology evidence="1">Multi-pass membrane protein</topology>
    </subcellularLocation>
</comment>
<evidence type="ECO:0000256" key="5">
    <source>
        <dbReference type="RuleBase" id="RU004379"/>
    </source>
</evidence>
<keyword evidence="2 5" id="KW-0812">Transmembrane</keyword>
<feature type="transmembrane region" description="Helical" evidence="5">
    <location>
        <begin position="163"/>
        <end position="182"/>
    </location>
</feature>
<feature type="region of interest" description="Disordered" evidence="6">
    <location>
        <begin position="1"/>
        <end position="57"/>
    </location>
</feature>
<reference evidence="7" key="1">
    <citation type="submission" date="2022-03" db="EMBL/GenBank/DDBJ databases">
        <authorList>
            <person name="Martin C."/>
        </authorList>
    </citation>
    <scope>NUCLEOTIDE SEQUENCE</scope>
</reference>
<feature type="transmembrane region" description="Helical" evidence="5">
    <location>
        <begin position="310"/>
        <end position="334"/>
    </location>
</feature>
<keyword evidence="4 5" id="KW-0472">Membrane</keyword>
<dbReference type="OrthoDB" id="7933078at2759"/>
<evidence type="ECO:0000313" key="7">
    <source>
        <dbReference type="EMBL" id="CAH1795293.1"/>
    </source>
</evidence>
<feature type="transmembrane region" description="Helical" evidence="5">
    <location>
        <begin position="189"/>
        <end position="213"/>
    </location>
</feature>
<accession>A0A8J1U6V3</accession>
<feature type="compositionally biased region" description="Low complexity" evidence="6">
    <location>
        <begin position="8"/>
        <end position="18"/>
    </location>
</feature>
<comment type="similarity">
    <text evidence="5">Belongs to the BI1 family.</text>
</comment>
<evidence type="ECO:0000313" key="8">
    <source>
        <dbReference type="Proteomes" id="UP000749559"/>
    </source>
</evidence>
<evidence type="ECO:0000256" key="2">
    <source>
        <dbReference type="ARBA" id="ARBA00022692"/>
    </source>
</evidence>
<dbReference type="AlphaFoldDB" id="A0A8J1U6V3"/>
<gene>
    <name evidence="7" type="ORF">OFUS_LOCUS19855</name>
</gene>
<comment type="caution">
    <text evidence="7">The sequence shown here is derived from an EMBL/GenBank/DDBJ whole genome shotgun (WGS) entry which is preliminary data.</text>
</comment>
<feature type="transmembrane region" description="Helical" evidence="5">
    <location>
        <begin position="129"/>
        <end position="151"/>
    </location>
</feature>
<name>A0A8J1U6V3_OWEFU</name>
<feature type="transmembrane region" description="Helical" evidence="5">
    <location>
        <begin position="275"/>
        <end position="298"/>
    </location>
</feature>
<evidence type="ECO:0000256" key="1">
    <source>
        <dbReference type="ARBA" id="ARBA00004141"/>
    </source>
</evidence>
<protein>
    <submittedName>
        <fullName evidence="7">Uncharacterized protein</fullName>
    </submittedName>
</protein>
<evidence type="ECO:0000256" key="3">
    <source>
        <dbReference type="ARBA" id="ARBA00022989"/>
    </source>
</evidence>
<dbReference type="Pfam" id="PF01027">
    <property type="entry name" value="Bax1-I"/>
    <property type="match status" value="1"/>
</dbReference>
<dbReference type="PANTHER" id="PTHR23291:SF47">
    <property type="entry name" value="TRANSMEMBRANE BAX INHIBITOR MOTIF CONTAINING 7"/>
    <property type="match status" value="1"/>
</dbReference>
<proteinExistence type="inferred from homology"/>
<dbReference type="InterPro" id="IPR006214">
    <property type="entry name" value="Bax_inhibitor_1-related"/>
</dbReference>
<dbReference type="PANTHER" id="PTHR23291">
    <property type="entry name" value="BAX INHIBITOR-RELATED"/>
    <property type="match status" value="1"/>
</dbReference>
<sequence length="336" mass="36964">MSQPTQLPSQPVGPSSTVVPPPDYDTATGSQGGYTNPTSPQGGYSQYPGQGGYTQQEQYPQNAYNTPKQFAPNTGCYVNQGSTAPPGAYVPPPTEFVPHDAEAGLTAEEEEQFSSFTDKAVRHGFIRKVYGILTLQLLVTMGIMALFMFQTTVREYVRYKGSWLVWTGMIGTIVLILVLGCIPNVRKKFPVNLICLIIFTIFFSLMLGTLSTYLSVNEVLMAVGICAVIVLGVTIFAVQTKIDFTMMSGSLFMLLISLLCFGVLCAIFRDRYLYMMYAALGALLFGLWLLIDTQMILGGKHTYSIDPEEYIFAALSLYVDIMNILIRIMAIIGASR</sequence>
<dbReference type="Proteomes" id="UP000749559">
    <property type="component" value="Unassembled WGS sequence"/>
</dbReference>
<feature type="compositionally biased region" description="Polar residues" evidence="6">
    <location>
        <begin position="27"/>
        <end position="39"/>
    </location>
</feature>
<evidence type="ECO:0000256" key="4">
    <source>
        <dbReference type="ARBA" id="ARBA00023136"/>
    </source>
</evidence>
<organism evidence="7 8">
    <name type="scientific">Owenia fusiformis</name>
    <name type="common">Polychaete worm</name>
    <dbReference type="NCBI Taxonomy" id="6347"/>
    <lineage>
        <taxon>Eukaryota</taxon>
        <taxon>Metazoa</taxon>
        <taxon>Spiralia</taxon>
        <taxon>Lophotrochozoa</taxon>
        <taxon>Annelida</taxon>
        <taxon>Polychaeta</taxon>
        <taxon>Sedentaria</taxon>
        <taxon>Canalipalpata</taxon>
        <taxon>Sabellida</taxon>
        <taxon>Oweniida</taxon>
        <taxon>Oweniidae</taxon>
        <taxon>Owenia</taxon>
    </lineage>
</organism>
<dbReference type="CDD" id="cd10428">
    <property type="entry name" value="LFG_like"/>
    <property type="match status" value="1"/>
</dbReference>
<dbReference type="GO" id="GO:0016020">
    <property type="term" value="C:membrane"/>
    <property type="evidence" value="ECO:0007669"/>
    <property type="project" value="UniProtKB-SubCell"/>
</dbReference>
<feature type="compositionally biased region" description="Low complexity" evidence="6">
    <location>
        <begin position="40"/>
        <end position="57"/>
    </location>
</feature>
<keyword evidence="8" id="KW-1185">Reference proteome</keyword>
<feature type="transmembrane region" description="Helical" evidence="5">
    <location>
        <begin position="219"/>
        <end position="238"/>
    </location>
</feature>
<dbReference type="EMBL" id="CAIIXF020000009">
    <property type="protein sequence ID" value="CAH1795293.1"/>
    <property type="molecule type" value="Genomic_DNA"/>
</dbReference>
<evidence type="ECO:0000256" key="6">
    <source>
        <dbReference type="SAM" id="MobiDB-lite"/>
    </source>
</evidence>
<feature type="transmembrane region" description="Helical" evidence="5">
    <location>
        <begin position="250"/>
        <end position="269"/>
    </location>
</feature>
<keyword evidence="3 5" id="KW-1133">Transmembrane helix</keyword>